<dbReference type="Pfam" id="PF07298">
    <property type="entry name" value="NnrU"/>
    <property type="match status" value="1"/>
</dbReference>
<feature type="transmembrane region" description="Helical" evidence="5">
    <location>
        <begin position="111"/>
        <end position="131"/>
    </location>
</feature>
<dbReference type="AlphaFoldDB" id="A0A3P3DLN1"/>
<keyword evidence="8" id="KW-1185">Reference proteome</keyword>
<evidence type="ECO:0000259" key="6">
    <source>
        <dbReference type="Pfam" id="PF07298"/>
    </source>
</evidence>
<evidence type="ECO:0000256" key="3">
    <source>
        <dbReference type="ARBA" id="ARBA00022989"/>
    </source>
</evidence>
<accession>A0A3P3DLN1</accession>
<evidence type="ECO:0000313" key="7">
    <source>
        <dbReference type="EMBL" id="RRH75093.1"/>
    </source>
</evidence>
<feature type="domain" description="NnrU" evidence="6">
    <location>
        <begin position="31"/>
        <end position="164"/>
    </location>
</feature>
<evidence type="ECO:0000313" key="8">
    <source>
        <dbReference type="Proteomes" id="UP000282125"/>
    </source>
</evidence>
<evidence type="ECO:0000256" key="2">
    <source>
        <dbReference type="ARBA" id="ARBA00022692"/>
    </source>
</evidence>
<dbReference type="RefSeq" id="WP_124964660.1">
    <property type="nucleotide sequence ID" value="NZ_RRAZ01000011.1"/>
</dbReference>
<name>A0A3P3DLN1_9RHOB</name>
<keyword evidence="2 5" id="KW-0812">Transmembrane</keyword>
<proteinExistence type="predicted"/>
<reference evidence="7 8" key="1">
    <citation type="submission" date="2018-11" db="EMBL/GenBank/DDBJ databases">
        <title>Gemmobacter sp. nov., YIM 102744-1 draft genome.</title>
        <authorList>
            <person name="Li G."/>
            <person name="Jiang Y."/>
        </authorList>
    </citation>
    <scope>NUCLEOTIDE SEQUENCE [LARGE SCALE GENOMIC DNA]</scope>
    <source>
        <strain evidence="7 8">YIM 102744-1</strain>
    </source>
</reference>
<sequence>MTILILGVILWAAVFLAGAKLPGGKGAKHGLAALAVVLMVVGYRQAEGAFYWGRSPMLTGINNLLVLIAIYLGAAHGMKTALGRALPHPLLLSVLLWAVAHLLVNGDTPSFVLFGGLGLWALVQMAVSPRAAAVPAKPVKFEAFALIGAILVFGVIAMIHKALGYPVFG</sequence>
<keyword evidence="4 5" id="KW-0472">Membrane</keyword>
<feature type="transmembrane region" description="Helical" evidence="5">
    <location>
        <begin position="29"/>
        <end position="46"/>
    </location>
</feature>
<comment type="subcellular location">
    <subcellularLocation>
        <location evidence="1">Membrane</location>
        <topology evidence="1">Multi-pass membrane protein</topology>
    </subcellularLocation>
</comment>
<keyword evidence="3 5" id="KW-1133">Transmembrane helix</keyword>
<gene>
    <name evidence="7" type="ORF">EG244_08905</name>
</gene>
<evidence type="ECO:0000256" key="1">
    <source>
        <dbReference type="ARBA" id="ARBA00004141"/>
    </source>
</evidence>
<feature type="transmembrane region" description="Helical" evidence="5">
    <location>
        <begin position="143"/>
        <end position="163"/>
    </location>
</feature>
<dbReference type="OrthoDB" id="5293641at2"/>
<evidence type="ECO:0000256" key="5">
    <source>
        <dbReference type="SAM" id="Phobius"/>
    </source>
</evidence>
<dbReference type="GO" id="GO:0016020">
    <property type="term" value="C:membrane"/>
    <property type="evidence" value="ECO:0007669"/>
    <property type="project" value="UniProtKB-SubCell"/>
</dbReference>
<dbReference type="InterPro" id="IPR009915">
    <property type="entry name" value="NnrU_dom"/>
</dbReference>
<organism evidence="7 8">
    <name type="scientific">Falsigemmobacter faecalis</name>
    <dbReference type="NCBI Taxonomy" id="2488730"/>
    <lineage>
        <taxon>Bacteria</taxon>
        <taxon>Pseudomonadati</taxon>
        <taxon>Pseudomonadota</taxon>
        <taxon>Alphaproteobacteria</taxon>
        <taxon>Rhodobacterales</taxon>
        <taxon>Paracoccaceae</taxon>
        <taxon>Falsigemmobacter</taxon>
    </lineage>
</organism>
<dbReference type="EMBL" id="RRAZ01000011">
    <property type="protein sequence ID" value="RRH75093.1"/>
    <property type="molecule type" value="Genomic_DNA"/>
</dbReference>
<dbReference type="Proteomes" id="UP000282125">
    <property type="component" value="Unassembled WGS sequence"/>
</dbReference>
<comment type="caution">
    <text evidence="7">The sequence shown here is derived from an EMBL/GenBank/DDBJ whole genome shotgun (WGS) entry which is preliminary data.</text>
</comment>
<feature type="transmembrane region" description="Helical" evidence="5">
    <location>
        <begin position="58"/>
        <end position="74"/>
    </location>
</feature>
<protein>
    <recommendedName>
        <fullName evidence="6">NnrU domain-containing protein</fullName>
    </recommendedName>
</protein>
<feature type="transmembrane region" description="Helical" evidence="5">
    <location>
        <begin position="86"/>
        <end position="104"/>
    </location>
</feature>
<evidence type="ECO:0000256" key="4">
    <source>
        <dbReference type="ARBA" id="ARBA00023136"/>
    </source>
</evidence>